<proteinExistence type="predicted"/>
<dbReference type="KEGG" id="hdu:HD_0751"/>
<dbReference type="Proteomes" id="UP000001022">
    <property type="component" value="Chromosome"/>
</dbReference>
<organism evidence="1 2">
    <name type="scientific">Haemophilus ducreyi (strain 35000HP / ATCC 700724)</name>
    <dbReference type="NCBI Taxonomy" id="233412"/>
    <lineage>
        <taxon>Bacteria</taxon>
        <taxon>Pseudomonadati</taxon>
        <taxon>Pseudomonadota</taxon>
        <taxon>Gammaproteobacteria</taxon>
        <taxon>Pasteurellales</taxon>
        <taxon>Pasteurellaceae</taxon>
        <taxon>Haemophilus</taxon>
    </lineage>
</organism>
<dbReference type="STRING" id="233412.HD_0751"/>
<dbReference type="HOGENOM" id="CLU_3389682_0_0_6"/>
<evidence type="ECO:0008006" key="3">
    <source>
        <dbReference type="Google" id="ProtNLM"/>
    </source>
</evidence>
<gene>
    <name evidence="1" type="ordered locus">HD_0751</name>
</gene>
<evidence type="ECO:0000313" key="2">
    <source>
        <dbReference type="Proteomes" id="UP000001022"/>
    </source>
</evidence>
<reference evidence="2" key="1">
    <citation type="submission" date="2003-06" db="EMBL/GenBank/DDBJ databases">
        <title>The complete genome sequence of Haemophilus ducreyi.</title>
        <authorList>
            <person name="Munson R.S. Jr."/>
            <person name="Ray W.C."/>
            <person name="Mahairas G."/>
            <person name="Sabo P."/>
            <person name="Mungur R."/>
            <person name="Johnson L."/>
            <person name="Nguyen D."/>
            <person name="Wang J."/>
            <person name="Forst C."/>
            <person name="Hood L."/>
        </authorList>
    </citation>
    <scope>NUCLEOTIDE SEQUENCE [LARGE SCALE GENOMIC DNA]</scope>
    <source>
        <strain evidence="2">35000HP / ATCC 700724</strain>
    </source>
</reference>
<dbReference type="AlphaFoldDB" id="Q7VN35"/>
<dbReference type="InterPro" id="IPR002696">
    <property type="entry name" value="Membr_insert_effic_factor_YidD"/>
</dbReference>
<name>Q7VN35_HAEDU</name>
<keyword evidence="2" id="KW-1185">Reference proteome</keyword>
<dbReference type="EMBL" id="AE017143">
    <property type="protein sequence ID" value="AAP95661.1"/>
    <property type="molecule type" value="Genomic_DNA"/>
</dbReference>
<sequence>MATKRICRCHPWSEGGEDPVPACCQQSNKDKQ</sequence>
<dbReference type="Pfam" id="PF01809">
    <property type="entry name" value="YidD"/>
    <property type="match status" value="1"/>
</dbReference>
<protein>
    <recommendedName>
        <fullName evidence="3">Membrane protein insertion efficiency factor</fullName>
    </recommendedName>
</protein>
<accession>Q7VN35</accession>
<evidence type="ECO:0000313" key="1">
    <source>
        <dbReference type="EMBL" id="AAP95661.1"/>
    </source>
</evidence>